<dbReference type="GO" id="GO:0004749">
    <property type="term" value="F:ribose phosphate diphosphokinase activity"/>
    <property type="evidence" value="ECO:0007669"/>
    <property type="project" value="UniProtKB-EC"/>
</dbReference>
<dbReference type="SMART" id="SM01400">
    <property type="entry name" value="Pribosyltran_N"/>
    <property type="match status" value="1"/>
</dbReference>
<dbReference type="AlphaFoldDB" id="A0A2U8BRZ3"/>
<dbReference type="EC" id="2.7.6.1" evidence="1"/>
<accession>A0A2U8BRZ3</accession>
<proteinExistence type="inferred from homology"/>
<dbReference type="PANTHER" id="PTHR10210">
    <property type="entry name" value="RIBOSE-PHOSPHATE DIPHOSPHOKINASE FAMILY MEMBER"/>
    <property type="match status" value="1"/>
</dbReference>
<dbReference type="InterPro" id="IPR029057">
    <property type="entry name" value="PRTase-like"/>
</dbReference>
<dbReference type="GO" id="GO:0006164">
    <property type="term" value="P:purine nucleotide biosynthetic process"/>
    <property type="evidence" value="ECO:0007669"/>
    <property type="project" value="TreeGrafter"/>
</dbReference>
<dbReference type="OrthoDB" id="9777067at2"/>
<dbReference type="Proteomes" id="UP000244519">
    <property type="component" value="Chromosome"/>
</dbReference>
<dbReference type="NCBIfam" id="TIGR01251">
    <property type="entry name" value="ribP_PPkin"/>
    <property type="match status" value="1"/>
</dbReference>
<evidence type="ECO:0000256" key="1">
    <source>
        <dbReference type="ARBA" id="ARBA00013247"/>
    </source>
</evidence>
<evidence type="ECO:0000256" key="3">
    <source>
        <dbReference type="ARBA" id="ARBA00022723"/>
    </source>
</evidence>
<name>A0A2U8BRZ3_9RICK</name>
<dbReference type="Pfam" id="PF13793">
    <property type="entry name" value="Pribosyltran_N"/>
    <property type="match status" value="1"/>
</dbReference>
<evidence type="ECO:0000313" key="14">
    <source>
        <dbReference type="Proteomes" id="UP000244519"/>
    </source>
</evidence>
<dbReference type="EMBL" id="CP025989">
    <property type="protein sequence ID" value="AWD33109.1"/>
    <property type="molecule type" value="Genomic_DNA"/>
</dbReference>
<evidence type="ECO:0000259" key="11">
    <source>
        <dbReference type="Pfam" id="PF00156"/>
    </source>
</evidence>
<dbReference type="InterPro" id="IPR029099">
    <property type="entry name" value="Pribosyltran_N"/>
</dbReference>
<dbReference type="GO" id="GO:0006015">
    <property type="term" value="P:5-phosphoribose 1-diphosphate biosynthetic process"/>
    <property type="evidence" value="ECO:0007669"/>
    <property type="project" value="TreeGrafter"/>
</dbReference>
<dbReference type="Gene3D" id="3.40.50.2020">
    <property type="match status" value="2"/>
</dbReference>
<keyword evidence="6 13" id="KW-0418">Kinase</keyword>
<dbReference type="GO" id="GO:0005524">
    <property type="term" value="F:ATP binding"/>
    <property type="evidence" value="ECO:0007669"/>
    <property type="project" value="UniProtKB-KW"/>
</dbReference>
<keyword evidence="7" id="KW-0067">ATP-binding</keyword>
<evidence type="ECO:0000259" key="12">
    <source>
        <dbReference type="Pfam" id="PF13793"/>
    </source>
</evidence>
<dbReference type="PANTHER" id="PTHR10210:SF32">
    <property type="entry name" value="RIBOSE-PHOSPHATE PYROPHOSPHOKINASE 2"/>
    <property type="match status" value="1"/>
</dbReference>
<evidence type="ECO:0000256" key="9">
    <source>
        <dbReference type="ARBA" id="ARBA00049535"/>
    </source>
</evidence>
<sequence>MLSSRNDTMHEKLYQKLKIIVGTNSQKIAQKIAFYQNAEYIQAAVQRFSNGEFSIQLHTSLYGNKAIIVHSIHRNVNDDIIELLLLANAAQNAGASKIIAIIPYIAYCRQDKQLQCEYAVTSPINTIAKIIKASAIECLLTVDIHSAKAREAFDMRFYNIDTTDLFASHIRNADNPLIISPDLGSAKRSKEIAEKLHCEHIIMKKDRSIGTALKQSDIKAILNKNCIIVDDIIDTGWTVINAAETLIKYGAKTIKAMISHAVLSQNMLFASHKIHTICEIITTSTIAHTNLPKYFKVLDISKTISRKISEITNN</sequence>
<keyword evidence="8" id="KW-0460">Magnesium</keyword>
<dbReference type="InterPro" id="IPR005946">
    <property type="entry name" value="Rib-P_diPkinase"/>
</dbReference>
<evidence type="ECO:0000256" key="10">
    <source>
        <dbReference type="RuleBase" id="RU004324"/>
    </source>
</evidence>
<dbReference type="Pfam" id="PF00156">
    <property type="entry name" value="Pribosyltran"/>
    <property type="match status" value="1"/>
</dbReference>
<comment type="catalytic activity">
    <reaction evidence="9">
        <text>D-ribose 5-phosphate + ATP = 5-phospho-alpha-D-ribose 1-diphosphate + AMP + H(+)</text>
        <dbReference type="Rhea" id="RHEA:15609"/>
        <dbReference type="ChEBI" id="CHEBI:15378"/>
        <dbReference type="ChEBI" id="CHEBI:30616"/>
        <dbReference type="ChEBI" id="CHEBI:58017"/>
        <dbReference type="ChEBI" id="CHEBI:78346"/>
        <dbReference type="ChEBI" id="CHEBI:456215"/>
        <dbReference type="EC" id="2.7.6.1"/>
    </reaction>
</comment>
<dbReference type="RefSeq" id="WP_108673146.1">
    <property type="nucleotide sequence ID" value="NZ_CP025989.1"/>
</dbReference>
<protein>
    <recommendedName>
        <fullName evidence="1">ribose-phosphate diphosphokinase</fullName>
        <ecNumber evidence="1">2.7.6.1</ecNumber>
    </recommendedName>
</protein>
<evidence type="ECO:0000256" key="8">
    <source>
        <dbReference type="ARBA" id="ARBA00022842"/>
    </source>
</evidence>
<keyword evidence="4 10" id="KW-0545">Nucleotide biosynthesis</keyword>
<evidence type="ECO:0000256" key="5">
    <source>
        <dbReference type="ARBA" id="ARBA00022741"/>
    </source>
</evidence>
<dbReference type="KEGG" id="fso:Fsol_00310"/>
<comment type="similarity">
    <text evidence="10">Belongs to the ribose-phosphate pyrophosphokinase family.</text>
</comment>
<keyword evidence="5" id="KW-0547">Nucleotide-binding</keyword>
<dbReference type="SUPFAM" id="SSF53271">
    <property type="entry name" value="PRTase-like"/>
    <property type="match status" value="2"/>
</dbReference>
<evidence type="ECO:0000313" key="13">
    <source>
        <dbReference type="EMBL" id="AWD33109.1"/>
    </source>
</evidence>
<dbReference type="InterPro" id="IPR000836">
    <property type="entry name" value="PRTase_dom"/>
</dbReference>
<feature type="domain" description="Ribose-phosphate pyrophosphokinase N-terminal" evidence="12">
    <location>
        <begin position="17"/>
        <end position="122"/>
    </location>
</feature>
<reference evidence="13 14" key="1">
    <citation type="journal article" date="2018" name="Genome Biol. Evol.">
        <title>The Genome Sequence of "Candidatus Fokinia solitaria": Insights on Reductive Evolution in Rickettsiales.</title>
        <authorList>
            <person name="Floriano A.M."/>
            <person name="Castelli M."/>
            <person name="Krenek S."/>
            <person name="Berendonk T.U."/>
            <person name="Bazzocchi C."/>
            <person name="Petroni G."/>
            <person name="Sassera D."/>
        </authorList>
    </citation>
    <scope>NUCLEOTIDE SEQUENCE [LARGE SCALE GENOMIC DNA]</scope>
    <source>
        <strain evidence="13">Rio ETE_ALG 3VII</strain>
    </source>
</reference>
<dbReference type="CDD" id="cd06223">
    <property type="entry name" value="PRTases_typeI"/>
    <property type="match status" value="1"/>
</dbReference>
<organism evidence="13 14">
    <name type="scientific">Candidatus Fokinia solitaria</name>
    <dbReference type="NCBI Taxonomy" id="1802984"/>
    <lineage>
        <taxon>Bacteria</taxon>
        <taxon>Pseudomonadati</taxon>
        <taxon>Pseudomonadota</taxon>
        <taxon>Alphaproteobacteria</taxon>
        <taxon>Rickettsiales</taxon>
        <taxon>Candidatus Midichloriaceae</taxon>
        <taxon>Candidatus Fokinia</taxon>
    </lineage>
</organism>
<dbReference type="GO" id="GO:0005737">
    <property type="term" value="C:cytoplasm"/>
    <property type="evidence" value="ECO:0007669"/>
    <property type="project" value="TreeGrafter"/>
</dbReference>
<dbReference type="GO" id="GO:0000287">
    <property type="term" value="F:magnesium ion binding"/>
    <property type="evidence" value="ECO:0007669"/>
    <property type="project" value="InterPro"/>
</dbReference>
<keyword evidence="2" id="KW-0808">Transferase</keyword>
<evidence type="ECO:0000256" key="4">
    <source>
        <dbReference type="ARBA" id="ARBA00022727"/>
    </source>
</evidence>
<dbReference type="GO" id="GO:0016301">
    <property type="term" value="F:kinase activity"/>
    <property type="evidence" value="ECO:0007669"/>
    <property type="project" value="UniProtKB-KW"/>
</dbReference>
<evidence type="ECO:0000256" key="7">
    <source>
        <dbReference type="ARBA" id="ARBA00022840"/>
    </source>
</evidence>
<feature type="domain" description="Phosphoribosyltransferase" evidence="11">
    <location>
        <begin position="163"/>
        <end position="267"/>
    </location>
</feature>
<evidence type="ECO:0000256" key="6">
    <source>
        <dbReference type="ARBA" id="ARBA00022777"/>
    </source>
</evidence>
<dbReference type="GO" id="GO:0002189">
    <property type="term" value="C:ribose phosphate diphosphokinase complex"/>
    <property type="evidence" value="ECO:0007669"/>
    <property type="project" value="TreeGrafter"/>
</dbReference>
<gene>
    <name evidence="13" type="ORF">Fsol_00310</name>
</gene>
<evidence type="ECO:0000256" key="2">
    <source>
        <dbReference type="ARBA" id="ARBA00022679"/>
    </source>
</evidence>
<keyword evidence="14" id="KW-1185">Reference proteome</keyword>
<keyword evidence="3" id="KW-0479">Metal-binding</keyword>
<dbReference type="FunFam" id="3.40.50.2020:FF:000007">
    <property type="entry name" value="Ribose-phosphate pyrophosphokinase"/>
    <property type="match status" value="1"/>
</dbReference>